<keyword evidence="2" id="KW-1185">Reference proteome</keyword>
<accession>A0A5B7K795</accession>
<organism evidence="1 2">
    <name type="scientific">Portunus trituberculatus</name>
    <name type="common">Swimming crab</name>
    <name type="synonym">Neptunus trituberculatus</name>
    <dbReference type="NCBI Taxonomy" id="210409"/>
    <lineage>
        <taxon>Eukaryota</taxon>
        <taxon>Metazoa</taxon>
        <taxon>Ecdysozoa</taxon>
        <taxon>Arthropoda</taxon>
        <taxon>Crustacea</taxon>
        <taxon>Multicrustacea</taxon>
        <taxon>Malacostraca</taxon>
        <taxon>Eumalacostraca</taxon>
        <taxon>Eucarida</taxon>
        <taxon>Decapoda</taxon>
        <taxon>Pleocyemata</taxon>
        <taxon>Brachyura</taxon>
        <taxon>Eubrachyura</taxon>
        <taxon>Portunoidea</taxon>
        <taxon>Portunidae</taxon>
        <taxon>Portuninae</taxon>
        <taxon>Portunus</taxon>
    </lineage>
</organism>
<sequence>MTLRQSSPQLGSREKDIIRLQQKKSLCREIPFSGGNVRPGLQEAFGKHWQSAPRRSRRQSLGLSSFAQQTTKLVGEEQNTSQRKRAVGINGRHISFPRGSLCLLQNAAGPRSGAPKSFQALRVPTMSLEMRESHPFLLYSFSACCVPPRNGTLSKAT</sequence>
<dbReference type="Proteomes" id="UP000324222">
    <property type="component" value="Unassembled WGS sequence"/>
</dbReference>
<dbReference type="EMBL" id="VSRR010131352">
    <property type="protein sequence ID" value="MPD02427.1"/>
    <property type="molecule type" value="Genomic_DNA"/>
</dbReference>
<protein>
    <submittedName>
        <fullName evidence="1">Uncharacterized protein</fullName>
    </submittedName>
</protein>
<dbReference type="AlphaFoldDB" id="A0A5B7K795"/>
<name>A0A5B7K795_PORTR</name>
<evidence type="ECO:0000313" key="2">
    <source>
        <dbReference type="Proteomes" id="UP000324222"/>
    </source>
</evidence>
<gene>
    <name evidence="1" type="ORF">E2C01_098008</name>
</gene>
<reference evidence="1 2" key="1">
    <citation type="submission" date="2019-05" db="EMBL/GenBank/DDBJ databases">
        <title>Another draft genome of Portunus trituberculatus and its Hox gene families provides insights of decapod evolution.</title>
        <authorList>
            <person name="Jeong J.-H."/>
            <person name="Song I."/>
            <person name="Kim S."/>
            <person name="Choi T."/>
            <person name="Kim D."/>
            <person name="Ryu S."/>
            <person name="Kim W."/>
        </authorList>
    </citation>
    <scope>NUCLEOTIDE SEQUENCE [LARGE SCALE GENOMIC DNA]</scope>
    <source>
        <tissue evidence="1">Muscle</tissue>
    </source>
</reference>
<proteinExistence type="predicted"/>
<comment type="caution">
    <text evidence="1">The sequence shown here is derived from an EMBL/GenBank/DDBJ whole genome shotgun (WGS) entry which is preliminary data.</text>
</comment>
<evidence type="ECO:0000313" key="1">
    <source>
        <dbReference type="EMBL" id="MPD02427.1"/>
    </source>
</evidence>